<organism evidence="4">
    <name type="scientific">Streptomyces alkaliphilus</name>
    <dbReference type="NCBI Taxonomy" id="1472722"/>
    <lineage>
        <taxon>Bacteria</taxon>
        <taxon>Bacillati</taxon>
        <taxon>Actinomycetota</taxon>
        <taxon>Actinomycetes</taxon>
        <taxon>Kitasatosporales</taxon>
        <taxon>Streptomycetaceae</taxon>
        <taxon>Streptomyces</taxon>
    </lineage>
</organism>
<feature type="binding site" evidence="2">
    <location>
        <begin position="221"/>
        <end position="228"/>
    </location>
    <ligand>
        <name>ATP</name>
        <dbReference type="ChEBI" id="CHEBI:30616"/>
    </ligand>
</feature>
<dbReference type="Proteomes" id="UP000315516">
    <property type="component" value="Unassembled WGS sequence"/>
</dbReference>
<feature type="binding site" evidence="2">
    <location>
        <position position="261"/>
    </location>
    <ligand>
        <name>ATP</name>
        <dbReference type="ChEBI" id="CHEBI:30616"/>
    </ligand>
</feature>
<dbReference type="PANTHER" id="PTHR13504:SF38">
    <property type="entry name" value="FIDO DOMAIN-CONTAINING PROTEIN"/>
    <property type="match status" value="1"/>
</dbReference>
<gene>
    <name evidence="4" type="ORF">FNX48_009855</name>
</gene>
<dbReference type="SUPFAM" id="SSF140931">
    <property type="entry name" value="Fic-like"/>
    <property type="match status" value="1"/>
</dbReference>
<dbReference type="InterPro" id="IPR003812">
    <property type="entry name" value="Fido"/>
</dbReference>
<comment type="caution">
    <text evidence="4">The sequence shown here is derived from an EMBL/GenBank/DDBJ whole genome shotgun (WGS) entry which is preliminary data.</text>
</comment>
<dbReference type="InterPro" id="IPR040198">
    <property type="entry name" value="Fido_containing"/>
</dbReference>
<dbReference type="Gene3D" id="1.10.3290.10">
    <property type="entry name" value="Fido-like domain"/>
    <property type="match status" value="1"/>
</dbReference>
<reference evidence="4" key="1">
    <citation type="submission" date="2019-10" db="EMBL/GenBank/DDBJ databases">
        <title>Streptomyces sp. nov., a novel actinobacterium isolated from alkaline environment.</title>
        <authorList>
            <person name="Golinska P."/>
        </authorList>
    </citation>
    <scope>NUCLEOTIDE SEQUENCE</scope>
    <source>
        <strain evidence="4">IF17</strain>
    </source>
</reference>
<feature type="active site" evidence="1">
    <location>
        <position position="217"/>
    </location>
</feature>
<dbReference type="GO" id="GO:0005524">
    <property type="term" value="F:ATP binding"/>
    <property type="evidence" value="ECO:0007669"/>
    <property type="project" value="UniProtKB-KW"/>
</dbReference>
<protein>
    <recommendedName>
        <fullName evidence="3">Fido domain-containing protein</fullName>
    </recommendedName>
</protein>
<dbReference type="PROSITE" id="PS51459">
    <property type="entry name" value="FIDO"/>
    <property type="match status" value="1"/>
</dbReference>
<proteinExistence type="predicted"/>
<dbReference type="Pfam" id="PF02661">
    <property type="entry name" value="Fic"/>
    <property type="match status" value="1"/>
</dbReference>
<keyword evidence="2" id="KW-0547">Nucleotide-binding</keyword>
<dbReference type="AlphaFoldDB" id="A0A646ID81"/>
<dbReference type="PANTHER" id="PTHR13504">
    <property type="entry name" value="FIDO DOMAIN-CONTAINING PROTEIN DDB_G0283145"/>
    <property type="match status" value="1"/>
</dbReference>
<name>A0A646ID81_9ACTN</name>
<evidence type="ECO:0000256" key="2">
    <source>
        <dbReference type="PIRSR" id="PIRSR640198-2"/>
    </source>
</evidence>
<sequence>MSDMPWADVDPLPHLNGDLTSVLDSVRSLQRAWKEVVNANDAAFREARRRSLRRHAVETGIIERLYDVDWGVTEALVAEGLTADAVARASDGSVSEDVLDIIRSQYDALEFLCEAARQGREVSISLIRELHVALTRLQPTYTATGPNGIVFRATLHHGEWKTQPNHVTRSDGSRLEYTPPEHVAAQMDALVELHRSMEGVDPLVRAAWLHHRFVRIHPFEDGNGRVARCLTLLGLLKCDMAPLVVDRRERDRYLTCLDRANEGDLRPLIRFFAELEIVALRSELERPLTGAETTAAAGGALAVLGAGIERLRGLQAETGAAERARRVADLAGSVQERIETWLGDMAHQFDTMLKDGIDPQSFASVKSAAPPDERARYWRWQMIRAAQSVDFFANLHDGAWWTRLRLVALGQELRYLVFLQKVGRGETGVLALTVYAETLGRDASCQGPHQEADTVVVSTPTETVTWIYTDAPETHWENVEAVLDTTLAASLHKFTSGLG</sequence>
<evidence type="ECO:0000313" key="4">
    <source>
        <dbReference type="EMBL" id="MQS07464.1"/>
    </source>
</evidence>
<dbReference type="OrthoDB" id="9813719at2"/>
<accession>A0A646ID81</accession>
<dbReference type="EMBL" id="VJYJ02000203">
    <property type="protein sequence ID" value="MQS07464.1"/>
    <property type="molecule type" value="Genomic_DNA"/>
</dbReference>
<dbReference type="InterPro" id="IPR036597">
    <property type="entry name" value="Fido-like_dom_sf"/>
</dbReference>
<feature type="domain" description="Fido" evidence="3">
    <location>
        <begin position="122"/>
        <end position="274"/>
    </location>
</feature>
<dbReference type="RefSeq" id="WP_153426881.1">
    <property type="nucleotide sequence ID" value="NZ_VJYJ02000203.1"/>
</dbReference>
<evidence type="ECO:0000256" key="1">
    <source>
        <dbReference type="PIRSR" id="PIRSR640198-1"/>
    </source>
</evidence>
<evidence type="ECO:0000259" key="3">
    <source>
        <dbReference type="PROSITE" id="PS51459"/>
    </source>
</evidence>
<keyword evidence="2" id="KW-0067">ATP-binding</keyword>